<protein>
    <recommendedName>
        <fullName evidence="4">PiggyBac transposable element-derived protein domain-containing protein</fullName>
    </recommendedName>
</protein>
<comment type="caution">
    <text evidence="2">The sequence shown here is derived from an EMBL/GenBank/DDBJ whole genome shotgun (WGS) entry which is preliminary data.</text>
</comment>
<dbReference type="EMBL" id="CAJHNH020006297">
    <property type="protein sequence ID" value="CAG5133549.1"/>
    <property type="molecule type" value="Genomic_DNA"/>
</dbReference>
<feature type="transmembrane region" description="Helical" evidence="1">
    <location>
        <begin position="28"/>
        <end position="46"/>
    </location>
</feature>
<dbReference type="Proteomes" id="UP000678393">
    <property type="component" value="Unassembled WGS sequence"/>
</dbReference>
<evidence type="ECO:0000313" key="2">
    <source>
        <dbReference type="EMBL" id="CAG5133549.1"/>
    </source>
</evidence>
<dbReference type="PANTHER" id="PTHR46599">
    <property type="entry name" value="PIGGYBAC TRANSPOSABLE ELEMENT-DERIVED PROTEIN 4"/>
    <property type="match status" value="1"/>
</dbReference>
<gene>
    <name evidence="2" type="ORF">CUNI_LOCUS19107</name>
</gene>
<reference evidence="2" key="1">
    <citation type="submission" date="2021-04" db="EMBL/GenBank/DDBJ databases">
        <authorList>
            <consortium name="Molecular Ecology Group"/>
        </authorList>
    </citation>
    <scope>NUCLEOTIDE SEQUENCE</scope>
</reference>
<keyword evidence="1" id="KW-0812">Transmembrane</keyword>
<dbReference type="PANTHER" id="PTHR46599:SF3">
    <property type="entry name" value="PIGGYBAC TRANSPOSABLE ELEMENT-DERIVED PROTEIN 4"/>
    <property type="match status" value="1"/>
</dbReference>
<name>A0A8S3ZVN5_9EUPU</name>
<evidence type="ECO:0000256" key="1">
    <source>
        <dbReference type="SAM" id="Phobius"/>
    </source>
</evidence>
<keyword evidence="1" id="KW-0472">Membrane</keyword>
<accession>A0A8S3ZVN5</accession>
<evidence type="ECO:0000313" key="3">
    <source>
        <dbReference type="Proteomes" id="UP000678393"/>
    </source>
</evidence>
<dbReference type="AlphaFoldDB" id="A0A8S3ZVN5"/>
<keyword evidence="3" id="KW-1185">Reference proteome</keyword>
<sequence length="153" mass="18055">MNGCDLLDQRVGYYGIHCRKSIKWWKKIFLWMFEIVQVNSYIIYMLSSGKKMGLQDFKRQLLNQLTEASAKELVSTKYNLQPEVLSTIPENIQGFSLTKFTDNRHLIMFRMQYLKCTLCSLPSKPKRTHFYCSGCLNYLHLLPQCFAPYHLKP</sequence>
<organism evidence="2 3">
    <name type="scientific">Candidula unifasciata</name>
    <dbReference type="NCBI Taxonomy" id="100452"/>
    <lineage>
        <taxon>Eukaryota</taxon>
        <taxon>Metazoa</taxon>
        <taxon>Spiralia</taxon>
        <taxon>Lophotrochozoa</taxon>
        <taxon>Mollusca</taxon>
        <taxon>Gastropoda</taxon>
        <taxon>Heterobranchia</taxon>
        <taxon>Euthyneura</taxon>
        <taxon>Panpulmonata</taxon>
        <taxon>Eupulmonata</taxon>
        <taxon>Stylommatophora</taxon>
        <taxon>Helicina</taxon>
        <taxon>Helicoidea</taxon>
        <taxon>Geomitridae</taxon>
        <taxon>Candidula</taxon>
    </lineage>
</organism>
<keyword evidence="1" id="KW-1133">Transmembrane helix</keyword>
<proteinExistence type="predicted"/>
<evidence type="ECO:0008006" key="4">
    <source>
        <dbReference type="Google" id="ProtNLM"/>
    </source>
</evidence>
<dbReference type="OrthoDB" id="118105at2759"/>